<comment type="caution">
    <text evidence="1">The sequence shown here is derived from an EMBL/GenBank/DDBJ whole genome shotgun (WGS) entry which is preliminary data.</text>
</comment>
<protein>
    <submittedName>
        <fullName evidence="1">RNA polymerase subunit sigma-24</fullName>
    </submittedName>
</protein>
<organism evidence="1 2">
    <name type="scientific">Actinomadura adrarensis</name>
    <dbReference type="NCBI Taxonomy" id="1819600"/>
    <lineage>
        <taxon>Bacteria</taxon>
        <taxon>Bacillati</taxon>
        <taxon>Actinomycetota</taxon>
        <taxon>Actinomycetes</taxon>
        <taxon>Streptosporangiales</taxon>
        <taxon>Thermomonosporaceae</taxon>
        <taxon>Actinomadura</taxon>
    </lineage>
</organism>
<dbReference type="EMBL" id="JBHTIR010000833">
    <property type="protein sequence ID" value="MFD0851844.1"/>
    <property type="molecule type" value="Genomic_DNA"/>
</dbReference>
<gene>
    <name evidence="1" type="ORF">ACFQ07_06410</name>
</gene>
<keyword evidence="2" id="KW-1185">Reference proteome</keyword>
<proteinExistence type="predicted"/>
<accession>A0ABW3CD51</accession>
<evidence type="ECO:0000313" key="1">
    <source>
        <dbReference type="EMBL" id="MFD0851844.1"/>
    </source>
</evidence>
<feature type="non-terminal residue" evidence="1">
    <location>
        <position position="1"/>
    </location>
</feature>
<evidence type="ECO:0000313" key="2">
    <source>
        <dbReference type="Proteomes" id="UP001597083"/>
    </source>
</evidence>
<name>A0ABW3CD51_9ACTN</name>
<dbReference type="Proteomes" id="UP001597083">
    <property type="component" value="Unassembled WGS sequence"/>
</dbReference>
<reference evidence="2" key="1">
    <citation type="journal article" date="2019" name="Int. J. Syst. Evol. Microbiol.">
        <title>The Global Catalogue of Microorganisms (GCM) 10K type strain sequencing project: providing services to taxonomists for standard genome sequencing and annotation.</title>
        <authorList>
            <consortium name="The Broad Institute Genomics Platform"/>
            <consortium name="The Broad Institute Genome Sequencing Center for Infectious Disease"/>
            <person name="Wu L."/>
            <person name="Ma J."/>
        </authorList>
    </citation>
    <scope>NUCLEOTIDE SEQUENCE [LARGE SCALE GENOMIC DNA]</scope>
    <source>
        <strain evidence="2">JCM 31696</strain>
    </source>
</reference>
<sequence>VARLLLGVAARNAVTPRLGPVNGSDGLVFESGGTVVGVMGFAVAGDVITEIDFLVNPEKLRRVAWRG</sequence>